<sequence>MQRLSPSYHQPDHRFSSTSKGTLDLAMSYASDVYAHLGSELELYDSLLSTASTPIEADSSFGSQSVGQGSSKSHDEAVQDRKKPIQEILAAIRPADGSHTLPSRKTLLSLLDKLDSTAQEQDGIAVPHLEELKVVALSRLVVATYAVALETLLQDASKLEDETWYWTDIEESTRKTLSFLVQTLPVRLFNVSKEVLALAADTASNTLRNTIDKKEADTTTKVKGVDKDTVRAALRSMLDTPNLVTSMLFPYAFRIERGVNLDTILAERESQRQKVSTLRTQLDANSQAGDQLCVGSQKTKKQRVKALRSSMLTLTPTYLVRHEARCKRRGLVNERDRLAAKLGRLALQHEALADQAQELGASSTSASSSGRIVLSHLNAKLKVLIESFVEGSSSIDAKALQGSSDVKIEMDASLTPESTLGTLRLLLKEGFEKQQERTQQVLSPEVFGQPSALVQRWPKLVFYPIGLLLLGRYLSKNWNGIEAKLKEAQETVQSFLIGWVWEPCVELLDTIRNGNEGSVIMSRESLASDLHSLERMVTDFTADKYGTSGAELQKIAAKVREGDLTPVLKVYEAEMKSPVKSMVSGSLIRSLLIQVQKTKVDLEVAMTGIDKLLKSQQLLFGAVGIAPALGILYVSQNYVRTKLFRLSTSRSESSGRGYQMRAWEAMRRVDRLLSSPPTESSTSKAATGTGRAEHRRSDLTQGLLLLDLSTLRSASGPLLMSLSHGKKATARRLQRQFLQDIRDLESGEHSAVERMWRSWGHSVLRLPSA</sequence>
<dbReference type="PANTHER" id="PTHR28234:SF1">
    <property type="entry name" value="NUCLEAR CONTROL OF ATPASE PROTEIN 2"/>
    <property type="match status" value="1"/>
</dbReference>
<evidence type="ECO:0000256" key="4">
    <source>
        <dbReference type="ARBA" id="ARBA00023128"/>
    </source>
</evidence>
<evidence type="ECO:0000256" key="1">
    <source>
        <dbReference type="ARBA" id="ARBA00004225"/>
    </source>
</evidence>
<name>A0A4U7KSZ6_9BASI</name>
<evidence type="ECO:0000256" key="6">
    <source>
        <dbReference type="SAM" id="MobiDB-lite"/>
    </source>
</evidence>
<feature type="compositionally biased region" description="Low complexity" evidence="6">
    <location>
        <begin position="59"/>
        <end position="71"/>
    </location>
</feature>
<keyword evidence="5" id="KW-0472">Membrane</keyword>
<comment type="subcellular location">
    <subcellularLocation>
        <location evidence="1">Mitochondrion membrane</location>
        <topology evidence="1">Multi-pass membrane protein</topology>
    </subcellularLocation>
</comment>
<dbReference type="PANTHER" id="PTHR28234">
    <property type="entry name" value="NUCLEAR CONTROL OF ATPASE PROTEIN 2"/>
    <property type="match status" value="1"/>
</dbReference>
<evidence type="ECO:0000256" key="3">
    <source>
        <dbReference type="ARBA" id="ARBA00022989"/>
    </source>
</evidence>
<protein>
    <submittedName>
        <fullName evidence="7">Uncharacterized protein</fullName>
    </submittedName>
</protein>
<organism evidence="7 8">
    <name type="scientific">Sporisorium graminicola</name>
    <dbReference type="NCBI Taxonomy" id="280036"/>
    <lineage>
        <taxon>Eukaryota</taxon>
        <taxon>Fungi</taxon>
        <taxon>Dikarya</taxon>
        <taxon>Basidiomycota</taxon>
        <taxon>Ustilaginomycotina</taxon>
        <taxon>Ustilaginomycetes</taxon>
        <taxon>Ustilaginales</taxon>
        <taxon>Ustilaginaceae</taxon>
        <taxon>Sporisorium</taxon>
    </lineage>
</organism>
<feature type="compositionally biased region" description="Low complexity" evidence="6">
    <location>
        <begin position="673"/>
        <end position="683"/>
    </location>
</feature>
<keyword evidence="3" id="KW-1133">Transmembrane helix</keyword>
<keyword evidence="8" id="KW-1185">Reference proteome</keyword>
<feature type="region of interest" description="Disordered" evidence="6">
    <location>
        <begin position="58"/>
        <end position="80"/>
    </location>
</feature>
<gene>
    <name evidence="7" type="ORF">EX895_003883</name>
</gene>
<dbReference type="OrthoDB" id="413313at2759"/>
<dbReference type="EMBL" id="SRRM01000014">
    <property type="protein sequence ID" value="TKY87206.1"/>
    <property type="molecule type" value="Genomic_DNA"/>
</dbReference>
<reference evidence="7 8" key="1">
    <citation type="submission" date="2019-05" db="EMBL/GenBank/DDBJ databases">
        <title>Sporisorium graminicola CBS 10092 draft sequencing and annotation.</title>
        <authorList>
            <person name="Solano-Gonzalez S."/>
            <person name="Caddick M.X."/>
            <person name="Darby A."/>
        </authorList>
    </citation>
    <scope>NUCLEOTIDE SEQUENCE [LARGE SCALE GENOMIC DNA]</scope>
    <source>
        <strain evidence="7 8">CBS 10092</strain>
    </source>
</reference>
<proteinExistence type="predicted"/>
<accession>A0A4U7KSZ6</accession>
<evidence type="ECO:0000256" key="5">
    <source>
        <dbReference type="ARBA" id="ARBA00023136"/>
    </source>
</evidence>
<evidence type="ECO:0000313" key="8">
    <source>
        <dbReference type="Proteomes" id="UP000306050"/>
    </source>
</evidence>
<feature type="region of interest" description="Disordered" evidence="6">
    <location>
        <begin position="673"/>
        <end position="696"/>
    </location>
</feature>
<dbReference type="AlphaFoldDB" id="A0A4U7KSZ6"/>
<dbReference type="RefSeq" id="XP_029739191.1">
    <property type="nucleotide sequence ID" value="XM_029884481.1"/>
</dbReference>
<comment type="caution">
    <text evidence="7">The sequence shown here is derived from an EMBL/GenBank/DDBJ whole genome shotgun (WGS) entry which is preliminary data.</text>
</comment>
<evidence type="ECO:0000256" key="2">
    <source>
        <dbReference type="ARBA" id="ARBA00022692"/>
    </source>
</evidence>
<dbReference type="Pfam" id="PF08637">
    <property type="entry name" value="NCA2"/>
    <property type="match status" value="1"/>
</dbReference>
<evidence type="ECO:0000313" key="7">
    <source>
        <dbReference type="EMBL" id="TKY87206.1"/>
    </source>
</evidence>
<dbReference type="GeneID" id="40726778"/>
<dbReference type="InterPro" id="IPR013946">
    <property type="entry name" value="NCA2-like"/>
</dbReference>
<dbReference type="Proteomes" id="UP000306050">
    <property type="component" value="Chromosome SGRAM_22"/>
</dbReference>
<keyword evidence="2" id="KW-0812">Transmembrane</keyword>
<dbReference type="KEGG" id="sgra:EX895_003883"/>
<dbReference type="GO" id="GO:0005741">
    <property type="term" value="C:mitochondrial outer membrane"/>
    <property type="evidence" value="ECO:0007669"/>
    <property type="project" value="TreeGrafter"/>
</dbReference>
<keyword evidence="4" id="KW-0496">Mitochondrion</keyword>